<feature type="transmembrane region" description="Helical" evidence="1">
    <location>
        <begin position="34"/>
        <end position="56"/>
    </location>
</feature>
<keyword evidence="3" id="KW-1185">Reference proteome</keyword>
<feature type="transmembrane region" description="Helical" evidence="1">
    <location>
        <begin position="154"/>
        <end position="172"/>
    </location>
</feature>
<evidence type="ECO:0000313" key="3">
    <source>
        <dbReference type="Proteomes" id="UP000324897"/>
    </source>
</evidence>
<accession>A0A5J9T3D5</accession>
<dbReference type="Proteomes" id="UP000324897">
    <property type="component" value="Unassembled WGS sequence"/>
</dbReference>
<reference evidence="2 3" key="1">
    <citation type="journal article" date="2019" name="Sci. Rep.">
        <title>A high-quality genome of Eragrostis curvula grass provides insights into Poaceae evolution and supports new strategies to enhance forage quality.</title>
        <authorList>
            <person name="Carballo J."/>
            <person name="Santos B.A.C.M."/>
            <person name="Zappacosta D."/>
            <person name="Garbus I."/>
            <person name="Selva J.P."/>
            <person name="Gallo C.A."/>
            <person name="Diaz A."/>
            <person name="Albertini E."/>
            <person name="Caccamo M."/>
            <person name="Echenique V."/>
        </authorList>
    </citation>
    <scope>NUCLEOTIDE SEQUENCE [LARGE SCALE GENOMIC DNA]</scope>
    <source>
        <strain evidence="3">cv. Victoria</strain>
        <tissue evidence="2">Leaf</tissue>
    </source>
</reference>
<evidence type="ECO:0000313" key="2">
    <source>
        <dbReference type="EMBL" id="TVU05875.1"/>
    </source>
</evidence>
<proteinExistence type="predicted"/>
<dbReference type="AlphaFoldDB" id="A0A5J9T3D5"/>
<name>A0A5J9T3D5_9POAL</name>
<gene>
    <name evidence="2" type="ORF">EJB05_49059</name>
</gene>
<protein>
    <submittedName>
        <fullName evidence="2">Uncharacterized protein</fullName>
    </submittedName>
</protein>
<keyword evidence="1" id="KW-0472">Membrane</keyword>
<organism evidence="2 3">
    <name type="scientific">Eragrostis curvula</name>
    <name type="common">weeping love grass</name>
    <dbReference type="NCBI Taxonomy" id="38414"/>
    <lineage>
        <taxon>Eukaryota</taxon>
        <taxon>Viridiplantae</taxon>
        <taxon>Streptophyta</taxon>
        <taxon>Embryophyta</taxon>
        <taxon>Tracheophyta</taxon>
        <taxon>Spermatophyta</taxon>
        <taxon>Magnoliopsida</taxon>
        <taxon>Liliopsida</taxon>
        <taxon>Poales</taxon>
        <taxon>Poaceae</taxon>
        <taxon>PACMAD clade</taxon>
        <taxon>Chloridoideae</taxon>
        <taxon>Eragrostideae</taxon>
        <taxon>Eragrostidinae</taxon>
        <taxon>Eragrostis</taxon>
    </lineage>
</organism>
<keyword evidence="1" id="KW-0812">Transmembrane</keyword>
<feature type="transmembrane region" description="Helical" evidence="1">
    <location>
        <begin position="115"/>
        <end position="142"/>
    </location>
</feature>
<evidence type="ECO:0000256" key="1">
    <source>
        <dbReference type="SAM" id="Phobius"/>
    </source>
</evidence>
<dbReference type="EMBL" id="RWGY01000051">
    <property type="protein sequence ID" value="TVU05875.1"/>
    <property type="molecule type" value="Genomic_DNA"/>
</dbReference>
<dbReference type="Gramene" id="TVU05875">
    <property type="protein sequence ID" value="TVU05875"/>
    <property type="gene ID" value="EJB05_49059"/>
</dbReference>
<comment type="caution">
    <text evidence="2">The sequence shown here is derived from an EMBL/GenBank/DDBJ whole genome shotgun (WGS) entry which is preliminary data.</text>
</comment>
<feature type="transmembrane region" description="Helical" evidence="1">
    <location>
        <begin position="76"/>
        <end position="94"/>
    </location>
</feature>
<sequence>MAATALADAAPAAWLPLLGAPEVARSDLAAVKAAMSLCLVSMWAGSAGAGVAALALAFHPAPVVEGIIDASLGSNLISSVFFLAVMPLLLRAALRGVDSMAKFRKACGTILRMMVLDTALHQCLTTLTLVMLTTVGCLGLEVSKQPRAGGIGRVLPGVGLACSSGIVCFYTVPHLLMKIWRTKPDGAEAAGGIA</sequence>
<keyword evidence="1" id="KW-1133">Transmembrane helix</keyword>